<dbReference type="Gene3D" id="3.30.30.10">
    <property type="entry name" value="Knottin, scorpion toxin-like"/>
    <property type="match status" value="1"/>
</dbReference>
<feature type="chain" id="PRO_5010829827" evidence="1">
    <location>
        <begin position="24"/>
        <end position="56"/>
    </location>
</feature>
<keyword evidence="4" id="KW-1185">Reference proteome</keyword>
<dbReference type="AlphaFoldDB" id="D4P8I5"/>
<evidence type="ECO:0000313" key="3">
    <source>
        <dbReference type="EnsemblMetazoa" id="XP_001607888"/>
    </source>
</evidence>
<dbReference type="EnsemblMetazoa" id="XM_001607838">
    <property type="protein sequence ID" value="XP_001607888"/>
    <property type="gene ID" value="LOC100120544"/>
</dbReference>
<name>D4P8I5_NASVI</name>
<reference evidence="2" key="1">
    <citation type="submission" date="2010-01" db="EMBL/GenBank/DDBJ databases">
        <title>Antimicrobial peptide-like genes in Nasonia vitripennis: a genomic perspective.</title>
        <authorList>
            <person name="Zhu S."/>
            <person name="Tian C."/>
        </authorList>
    </citation>
    <scope>NUCLEOTIDE SEQUENCE</scope>
</reference>
<keyword evidence="1" id="KW-0732">Signal</keyword>
<reference evidence="3" key="2">
    <citation type="submission" date="2021-01" db="UniProtKB">
        <authorList>
            <consortium name="EnsemblMetazoa"/>
        </authorList>
    </citation>
    <scope>IDENTIFICATION</scope>
</reference>
<accession>D4P8I5</accession>
<dbReference type="TCDB" id="1.C.45.3.1">
    <property type="family name" value="the plant defensin (plant defensin) family"/>
</dbReference>
<dbReference type="Proteomes" id="UP000002358">
    <property type="component" value="Chromosome 2"/>
</dbReference>
<dbReference type="HOGENOM" id="CLU_3016614_0_0_1"/>
<organism evidence="2">
    <name type="scientific">Nasonia vitripennis</name>
    <name type="common">Parasitic wasp</name>
    <dbReference type="NCBI Taxonomy" id="7425"/>
    <lineage>
        <taxon>Eukaryota</taxon>
        <taxon>Metazoa</taxon>
        <taxon>Ecdysozoa</taxon>
        <taxon>Arthropoda</taxon>
        <taxon>Hexapoda</taxon>
        <taxon>Insecta</taxon>
        <taxon>Pterygota</taxon>
        <taxon>Neoptera</taxon>
        <taxon>Endopterygota</taxon>
        <taxon>Hymenoptera</taxon>
        <taxon>Apocrita</taxon>
        <taxon>Proctotrupomorpha</taxon>
        <taxon>Chalcidoidea</taxon>
        <taxon>Pteromalidae</taxon>
        <taxon>Pteromalinae</taxon>
        <taxon>Nasonia</taxon>
    </lineage>
</organism>
<dbReference type="SMR" id="D4P8I5"/>
<dbReference type="OrthoDB" id="10456915at2759"/>
<sequence>MKAVYFVFLLVAALAYFTSNVAAACNDRDCSLDCIMKGYNTGSCVRGSCQCRRTSG</sequence>
<feature type="signal peptide" evidence="1">
    <location>
        <begin position="1"/>
        <end position="23"/>
    </location>
</feature>
<dbReference type="SUPFAM" id="SSF57095">
    <property type="entry name" value="Scorpion toxin-like"/>
    <property type="match status" value="1"/>
</dbReference>
<dbReference type="InterPro" id="IPR036574">
    <property type="entry name" value="Scorpion_toxin-like_sf"/>
</dbReference>
<gene>
    <name evidence="3" type="primary">100120544</name>
</gene>
<dbReference type="KEGG" id="nvi:100120544"/>
<proteinExistence type="evidence at transcript level"/>
<evidence type="ECO:0000256" key="1">
    <source>
        <dbReference type="SAM" id="SignalP"/>
    </source>
</evidence>
<evidence type="ECO:0000313" key="2">
    <source>
        <dbReference type="EMBL" id="ADD84768.1"/>
    </source>
</evidence>
<protein>
    <submittedName>
        <fullName evidence="2">Nasonin-1</fullName>
    </submittedName>
</protein>
<evidence type="ECO:0000313" key="4">
    <source>
        <dbReference type="Proteomes" id="UP000002358"/>
    </source>
</evidence>
<dbReference type="PROSITE" id="PS51257">
    <property type="entry name" value="PROKAR_LIPOPROTEIN"/>
    <property type="match status" value="1"/>
</dbReference>
<dbReference type="InParanoid" id="D4P8I5"/>
<dbReference type="EMBL" id="GU586063">
    <property type="protein sequence ID" value="ADD84768.1"/>
    <property type="molecule type" value="mRNA"/>
</dbReference>
<dbReference type="GO" id="GO:0051707">
    <property type="term" value="P:response to other organism"/>
    <property type="evidence" value="ECO:0007669"/>
    <property type="project" value="UniProtKB-ARBA"/>
</dbReference>